<sequence>MARYKSILQFQGSIDGLVFYELNGVSVVRKKSGFNRDDFKTKENYARVRENSSEFGHCSKTGKMLRNAIYPYYKNCGDRYLYQKFAKLMTAIKDFDSISERGKRTVYQGLKTTDGKKLLSSFVFGKISSAKDFIKKTSYDDGIYVELNTPLTLPSLHLVSILPNFESYRFEIQEQKVSIDNGIFTFDSYFQEEEALQFVVIYDGEEILGMGFLA</sequence>
<name>A0A1E5UDS2_9FLAO</name>
<dbReference type="KEGG" id="cnr:EB819_05840"/>
<dbReference type="STRING" id="237258.SAMN04489756_10711"/>
<keyword evidence="2" id="KW-1185">Reference proteome</keyword>
<protein>
    <submittedName>
        <fullName evidence="1">Uncharacterized protein</fullName>
    </submittedName>
</protein>
<accession>A0A1E5UDS2</accession>
<proteinExistence type="predicted"/>
<dbReference type="Proteomes" id="UP000095601">
    <property type="component" value="Unassembled WGS sequence"/>
</dbReference>
<dbReference type="AlphaFoldDB" id="A0A1E5UDS2"/>
<comment type="caution">
    <text evidence="1">The sequence shown here is derived from an EMBL/GenBank/DDBJ whole genome shotgun (WGS) entry which is preliminary data.</text>
</comment>
<reference evidence="1 2" key="1">
    <citation type="submission" date="2016-09" db="EMBL/GenBank/DDBJ databases">
        <authorList>
            <person name="Capua I."/>
            <person name="De Benedictis P."/>
            <person name="Joannis T."/>
            <person name="Lombin L.H."/>
            <person name="Cattoli G."/>
        </authorList>
    </citation>
    <scope>NUCLEOTIDE SEQUENCE [LARGE SCALE GENOMIC DNA]</scope>
    <source>
        <strain evidence="1 2">NRS-1</strain>
    </source>
</reference>
<dbReference type="RefSeq" id="WP_069799116.1">
    <property type="nucleotide sequence ID" value="NZ_CP034157.1"/>
</dbReference>
<gene>
    <name evidence="1" type="ORF">BHF72_0010</name>
</gene>
<evidence type="ECO:0000313" key="2">
    <source>
        <dbReference type="Proteomes" id="UP000095601"/>
    </source>
</evidence>
<organism evidence="1 2">
    <name type="scientific">Cloacibacterium normanense</name>
    <dbReference type="NCBI Taxonomy" id="237258"/>
    <lineage>
        <taxon>Bacteria</taxon>
        <taxon>Pseudomonadati</taxon>
        <taxon>Bacteroidota</taxon>
        <taxon>Flavobacteriia</taxon>
        <taxon>Flavobacteriales</taxon>
        <taxon>Weeksellaceae</taxon>
    </lineage>
</organism>
<evidence type="ECO:0000313" key="1">
    <source>
        <dbReference type="EMBL" id="OEL10815.1"/>
    </source>
</evidence>
<dbReference type="OrthoDB" id="645138at2"/>
<dbReference type="EMBL" id="MKGI01000071">
    <property type="protein sequence ID" value="OEL10815.1"/>
    <property type="molecule type" value="Genomic_DNA"/>
</dbReference>